<feature type="compositionally biased region" description="Basic and acidic residues" evidence="4">
    <location>
        <begin position="1"/>
        <end position="10"/>
    </location>
</feature>
<dbReference type="SMART" id="SM00320">
    <property type="entry name" value="WD40"/>
    <property type="match status" value="4"/>
</dbReference>
<dbReference type="AlphaFoldDB" id="B9G9N8"/>
<feature type="region of interest" description="Disordered" evidence="4">
    <location>
        <begin position="1"/>
        <end position="89"/>
    </location>
</feature>
<reference evidence="5" key="1">
    <citation type="journal article" date="2005" name="PLoS Biol.">
        <title>The genomes of Oryza sativa: a history of duplications.</title>
        <authorList>
            <person name="Yu J."/>
            <person name="Wang J."/>
            <person name="Lin W."/>
            <person name="Li S."/>
            <person name="Li H."/>
            <person name="Zhou J."/>
            <person name="Ni P."/>
            <person name="Dong W."/>
            <person name="Hu S."/>
            <person name="Zeng C."/>
            <person name="Zhang J."/>
            <person name="Zhang Y."/>
            <person name="Li R."/>
            <person name="Xu Z."/>
            <person name="Li S."/>
            <person name="Li X."/>
            <person name="Zheng H."/>
            <person name="Cong L."/>
            <person name="Lin L."/>
            <person name="Yin J."/>
            <person name="Geng J."/>
            <person name="Li G."/>
            <person name="Shi J."/>
            <person name="Liu J."/>
            <person name="Lv H."/>
            <person name="Li J."/>
            <person name="Wang J."/>
            <person name="Deng Y."/>
            <person name="Ran L."/>
            <person name="Shi X."/>
            <person name="Wang X."/>
            <person name="Wu Q."/>
            <person name="Li C."/>
            <person name="Ren X."/>
            <person name="Wang J."/>
            <person name="Wang X."/>
            <person name="Li D."/>
            <person name="Liu D."/>
            <person name="Zhang X."/>
            <person name="Ji Z."/>
            <person name="Zhao W."/>
            <person name="Sun Y."/>
            <person name="Zhang Z."/>
            <person name="Bao J."/>
            <person name="Han Y."/>
            <person name="Dong L."/>
            <person name="Ji J."/>
            <person name="Chen P."/>
            <person name="Wu S."/>
            <person name="Liu J."/>
            <person name="Xiao Y."/>
            <person name="Bu D."/>
            <person name="Tan J."/>
            <person name="Yang L."/>
            <person name="Ye C."/>
            <person name="Zhang J."/>
            <person name="Xu J."/>
            <person name="Zhou Y."/>
            <person name="Yu Y."/>
            <person name="Zhang B."/>
            <person name="Zhuang S."/>
            <person name="Wei H."/>
            <person name="Liu B."/>
            <person name="Lei M."/>
            <person name="Yu H."/>
            <person name="Li Y."/>
            <person name="Xu H."/>
            <person name="Wei S."/>
            <person name="He X."/>
            <person name="Fang L."/>
            <person name="Zhang Z."/>
            <person name="Zhang Y."/>
            <person name="Huang X."/>
            <person name="Su Z."/>
            <person name="Tong W."/>
            <person name="Li J."/>
            <person name="Tong Z."/>
            <person name="Li S."/>
            <person name="Ye J."/>
            <person name="Wang L."/>
            <person name="Fang L."/>
            <person name="Lei T."/>
            <person name="Chen C."/>
            <person name="Chen H."/>
            <person name="Xu Z."/>
            <person name="Li H."/>
            <person name="Huang H."/>
            <person name="Zhang F."/>
            <person name="Xu H."/>
            <person name="Li N."/>
            <person name="Zhao C."/>
            <person name="Li S."/>
            <person name="Dong L."/>
            <person name="Huang Y."/>
            <person name="Li L."/>
            <person name="Xi Y."/>
            <person name="Qi Q."/>
            <person name="Li W."/>
            <person name="Zhang B."/>
            <person name="Hu W."/>
            <person name="Zhang Y."/>
            <person name="Tian X."/>
            <person name="Jiao Y."/>
            <person name="Liang X."/>
            <person name="Jin J."/>
            <person name="Gao L."/>
            <person name="Zheng W."/>
            <person name="Hao B."/>
            <person name="Liu S."/>
            <person name="Wang W."/>
            <person name="Yuan L."/>
            <person name="Cao M."/>
            <person name="McDermott J."/>
            <person name="Samudrala R."/>
            <person name="Wang J."/>
            <person name="Wong G.K."/>
            <person name="Yang H."/>
        </authorList>
    </citation>
    <scope>NUCLEOTIDE SEQUENCE [LARGE SCALE GENOMIC DNA]</scope>
</reference>
<feature type="repeat" description="WD" evidence="3">
    <location>
        <begin position="418"/>
        <end position="459"/>
    </location>
</feature>
<evidence type="ECO:0000256" key="2">
    <source>
        <dbReference type="ARBA" id="ARBA00022737"/>
    </source>
</evidence>
<keyword evidence="1 3" id="KW-0853">WD repeat</keyword>
<name>B9G9N8_ORYSJ</name>
<feature type="compositionally biased region" description="Low complexity" evidence="4">
    <location>
        <begin position="552"/>
        <end position="574"/>
    </location>
</feature>
<protein>
    <submittedName>
        <fullName evidence="5">Uncharacterized protein</fullName>
    </submittedName>
</protein>
<dbReference type="PANTHER" id="PTHR14107:SF18">
    <property type="entry name" value="OS11G0176000 PROTEIN"/>
    <property type="match status" value="1"/>
</dbReference>
<feature type="region of interest" description="Disordered" evidence="4">
    <location>
        <begin position="634"/>
        <end position="661"/>
    </location>
</feature>
<gene>
    <name evidence="5" type="ORF">OsJ_33160</name>
</gene>
<dbReference type="SUPFAM" id="SSF50978">
    <property type="entry name" value="WD40 repeat-like"/>
    <property type="match status" value="1"/>
</dbReference>
<accession>B9G9N8</accession>
<reference evidence="5" key="2">
    <citation type="submission" date="2008-12" db="EMBL/GenBank/DDBJ databases">
        <title>Improved gene annotation of the rice (Oryza sativa) genomes.</title>
        <authorList>
            <person name="Wang J."/>
            <person name="Li R."/>
            <person name="Fan W."/>
            <person name="Huang Q."/>
            <person name="Zhang J."/>
            <person name="Zhou Y."/>
            <person name="Hu Y."/>
            <person name="Zi S."/>
            <person name="Li J."/>
            <person name="Ni P."/>
            <person name="Zheng H."/>
            <person name="Zhang Y."/>
            <person name="Zhao M."/>
            <person name="Hao Q."/>
            <person name="McDermott J."/>
            <person name="Samudrala R."/>
            <person name="Kristiansen K."/>
            <person name="Wong G.K.-S."/>
        </authorList>
    </citation>
    <scope>NUCLEOTIDE SEQUENCE</scope>
</reference>
<dbReference type="Gene3D" id="2.130.10.10">
    <property type="entry name" value="YVTN repeat-like/Quinoprotein amine dehydrogenase"/>
    <property type="match status" value="1"/>
</dbReference>
<evidence type="ECO:0000256" key="4">
    <source>
        <dbReference type="SAM" id="MobiDB-lite"/>
    </source>
</evidence>
<dbReference type="InterPro" id="IPR036322">
    <property type="entry name" value="WD40_repeat_dom_sf"/>
</dbReference>
<dbReference type="PANTHER" id="PTHR14107">
    <property type="entry name" value="WD REPEAT PROTEIN"/>
    <property type="match status" value="1"/>
</dbReference>
<dbReference type="Proteomes" id="UP000007752">
    <property type="component" value="Chromosome 11"/>
</dbReference>
<dbReference type="HOGENOM" id="CLU_036858_0_0_1"/>
<proteinExistence type="predicted"/>
<dbReference type="InterPro" id="IPR015943">
    <property type="entry name" value="WD40/YVTN_repeat-like_dom_sf"/>
</dbReference>
<keyword evidence="2" id="KW-0677">Repeat</keyword>
<sequence>MSAWAEERSDGGGGKGARGTRRWTEAATSGSREGEVGGEGGEQQRVEEVGGQRESAEEVEREALAYRRRRRRQDLGRHGARHRGHVPARRALLQRLQQRRRLPQRVRRPQVGRDLRHEEVHLAAGDRRRWGRWEVGGTVVVVADLERRGEREHEKMTVAYLKEMPSTPSIPSCTSGMRSVAARLLGAGTGTRPLSFVGSNGVGGRSASGSCHAGQSRALVNYDDDRGTYIIFNIADSLFIRDLNYRRPVKRICFSDMKPLCHAFDSEAKDGHDLIVGFLSGEVYSMSLRQQLKEPGPEPIALQHFFNTNRHVRCTGVAWVPGHEGFFVVSNADGNLFVYDKSKDVNTDWTFPTVEDQSEMKISYAKSSKSNPVARWHICQGAINAISFSPDGTYLATIGRDGYLRVFDFAKEQLIFGGKSYFGALLCCSWSTDGKYLLSGGEDDLVQVWSMHDRKMVAWGEGHKSWVSAVAFDSYWSPPKPYERKQNSMHRFASPKSDEAEEDPIYSFASPKSDETKENTNIMYRFASIGQDAQLLLWDLTKDELNVSLTHASSCSESSSSGSCSASSSSGSSSTEDRDKEFPLGFLHPSPRLQEVPKLSPEVAHLVGVEPLFTLEFTSESVITVCRRGRITTRPREEIDNETETDQQHPGSSKLVIGNGTGNYSNPSRGCSLVCSKTI</sequence>
<dbReference type="Pfam" id="PF00400">
    <property type="entry name" value="WD40"/>
    <property type="match status" value="2"/>
</dbReference>
<dbReference type="EMBL" id="CM000148">
    <property type="protein sequence ID" value="EEE51744.1"/>
    <property type="molecule type" value="Genomic_DNA"/>
</dbReference>
<feature type="region of interest" description="Disordered" evidence="4">
    <location>
        <begin position="552"/>
        <end position="587"/>
    </location>
</feature>
<dbReference type="PROSITE" id="PS50082">
    <property type="entry name" value="WD_REPEATS_2"/>
    <property type="match status" value="2"/>
</dbReference>
<feature type="compositionally biased region" description="Basic residues" evidence="4">
    <location>
        <begin position="66"/>
        <end position="88"/>
    </location>
</feature>
<evidence type="ECO:0000256" key="1">
    <source>
        <dbReference type="ARBA" id="ARBA00022574"/>
    </source>
</evidence>
<dbReference type="InterPro" id="IPR001680">
    <property type="entry name" value="WD40_rpt"/>
</dbReference>
<organism evidence="5">
    <name type="scientific">Oryza sativa subsp. japonica</name>
    <name type="common">Rice</name>
    <dbReference type="NCBI Taxonomy" id="39947"/>
    <lineage>
        <taxon>Eukaryota</taxon>
        <taxon>Viridiplantae</taxon>
        <taxon>Streptophyta</taxon>
        <taxon>Embryophyta</taxon>
        <taxon>Tracheophyta</taxon>
        <taxon>Spermatophyta</taxon>
        <taxon>Magnoliopsida</taxon>
        <taxon>Liliopsida</taxon>
        <taxon>Poales</taxon>
        <taxon>Poaceae</taxon>
        <taxon>BOP clade</taxon>
        <taxon>Oryzoideae</taxon>
        <taxon>Oryzeae</taxon>
        <taxon>Oryzinae</taxon>
        <taxon>Oryza</taxon>
        <taxon>Oryza sativa</taxon>
    </lineage>
</organism>
<evidence type="ECO:0000313" key="5">
    <source>
        <dbReference type="EMBL" id="EEE51744.1"/>
    </source>
</evidence>
<evidence type="ECO:0000256" key="3">
    <source>
        <dbReference type="PROSITE-ProRule" id="PRU00221"/>
    </source>
</evidence>
<feature type="repeat" description="WD" evidence="3">
    <location>
        <begin position="383"/>
        <end position="417"/>
    </location>
</feature>
<feature type="compositionally biased region" description="Basic and acidic residues" evidence="4">
    <location>
        <begin position="42"/>
        <end position="65"/>
    </location>
</feature>
<dbReference type="InterPro" id="IPR051362">
    <property type="entry name" value="WD_repeat_creC_regulators"/>
</dbReference>